<feature type="chain" id="PRO_5046656489" evidence="1">
    <location>
        <begin position="19"/>
        <end position="269"/>
    </location>
</feature>
<evidence type="ECO:0000313" key="2">
    <source>
        <dbReference type="EMBL" id="KAL3427049.1"/>
    </source>
</evidence>
<gene>
    <name evidence="2" type="ORF">PVAG01_00558</name>
</gene>
<accession>A0ABR4PUK0</accession>
<dbReference type="PANTHER" id="PTHR39602">
    <property type="entry name" value="ACW-9"/>
    <property type="match status" value="1"/>
</dbReference>
<protein>
    <submittedName>
        <fullName evidence="2">Uncharacterized protein</fullName>
    </submittedName>
</protein>
<organism evidence="2 3">
    <name type="scientific">Phlyctema vagabunda</name>
    <dbReference type="NCBI Taxonomy" id="108571"/>
    <lineage>
        <taxon>Eukaryota</taxon>
        <taxon>Fungi</taxon>
        <taxon>Dikarya</taxon>
        <taxon>Ascomycota</taxon>
        <taxon>Pezizomycotina</taxon>
        <taxon>Leotiomycetes</taxon>
        <taxon>Helotiales</taxon>
        <taxon>Dermateaceae</taxon>
        <taxon>Phlyctema</taxon>
    </lineage>
</organism>
<evidence type="ECO:0000313" key="3">
    <source>
        <dbReference type="Proteomes" id="UP001629113"/>
    </source>
</evidence>
<dbReference type="Proteomes" id="UP001629113">
    <property type="component" value="Unassembled WGS sequence"/>
</dbReference>
<keyword evidence="3" id="KW-1185">Reference proteome</keyword>
<proteinExistence type="predicted"/>
<dbReference type="EMBL" id="JBFCZG010000001">
    <property type="protein sequence ID" value="KAL3427049.1"/>
    <property type="molecule type" value="Genomic_DNA"/>
</dbReference>
<name>A0ABR4PUK0_9HELO</name>
<feature type="signal peptide" evidence="1">
    <location>
        <begin position="1"/>
        <end position="18"/>
    </location>
</feature>
<sequence>MLSGALLVLGGLASHALCSPTLVKEQTPSWTLEAFTRTCNDTSNICRYTFGVNKNDGRGASRCLYNIPGLDGASARTTDYHDVACSPGSRYSLNQGWDRRTSSLTLVVTDTSTNPKFYAFFGYTGAELINGRKVAPDRSKNAGPVGTFPKRDTSGWSVKNFTRDCSDVDFSCKYDFRIVDSTAPSNTGFACRVVDQSPDRRSVKQHSWSSQRCPSSPDWVISWGYNVQHNSAVMTIVQGSSRLVAWFGWDNVNPSFKLSDVGPNIVYPQ</sequence>
<evidence type="ECO:0000256" key="1">
    <source>
        <dbReference type="SAM" id="SignalP"/>
    </source>
</evidence>
<reference evidence="2 3" key="1">
    <citation type="submission" date="2024-06" db="EMBL/GenBank/DDBJ databases">
        <title>Complete genome of Phlyctema vagabunda strain 19-DSS-EL-015.</title>
        <authorList>
            <person name="Fiorenzani C."/>
        </authorList>
    </citation>
    <scope>NUCLEOTIDE SEQUENCE [LARGE SCALE GENOMIC DNA]</scope>
    <source>
        <strain evidence="2 3">19-DSS-EL-015</strain>
    </source>
</reference>
<comment type="caution">
    <text evidence="2">The sequence shown here is derived from an EMBL/GenBank/DDBJ whole genome shotgun (WGS) entry which is preliminary data.</text>
</comment>
<dbReference type="PANTHER" id="PTHR39602:SF2">
    <property type="entry name" value="ACW-9"/>
    <property type="match status" value="1"/>
</dbReference>
<keyword evidence="1" id="KW-0732">Signal</keyword>